<reference evidence="2" key="1">
    <citation type="submission" date="2020-08" db="EMBL/GenBank/DDBJ databases">
        <title>Genome public.</title>
        <authorList>
            <person name="Liu C."/>
            <person name="Sun Q."/>
        </authorList>
    </citation>
    <scope>NUCLEOTIDE SEQUENCE</scope>
    <source>
        <strain evidence="2">NSJ-12</strain>
    </source>
</reference>
<gene>
    <name evidence="2" type="ORF">H8718_19395</name>
</gene>
<dbReference type="AlphaFoldDB" id="A0A926IFG0"/>
<evidence type="ECO:0000256" key="1">
    <source>
        <dbReference type="SAM" id="Coils"/>
    </source>
</evidence>
<dbReference type="SUPFAM" id="SSF88659">
    <property type="entry name" value="Sigma3 and sigma4 domains of RNA polymerase sigma factors"/>
    <property type="match status" value="1"/>
</dbReference>
<name>A0A926IFG0_9FIRM</name>
<dbReference type="EMBL" id="JACRSY010000068">
    <property type="protein sequence ID" value="MBC8581647.1"/>
    <property type="molecule type" value="Genomic_DNA"/>
</dbReference>
<protein>
    <submittedName>
        <fullName evidence="2">Uncharacterized protein</fullName>
    </submittedName>
</protein>
<comment type="caution">
    <text evidence="2">The sequence shown here is derived from an EMBL/GenBank/DDBJ whole genome shotgun (WGS) entry which is preliminary data.</text>
</comment>
<organism evidence="2 3">
    <name type="scientific">Zhenhengia yiwuensis</name>
    <dbReference type="NCBI Taxonomy" id="2763666"/>
    <lineage>
        <taxon>Bacteria</taxon>
        <taxon>Bacillati</taxon>
        <taxon>Bacillota</taxon>
        <taxon>Clostridia</taxon>
        <taxon>Lachnospirales</taxon>
        <taxon>Lachnospiraceae</taxon>
        <taxon>Zhenhengia</taxon>
    </lineage>
</organism>
<dbReference type="InterPro" id="IPR036388">
    <property type="entry name" value="WH-like_DNA-bd_sf"/>
</dbReference>
<proteinExistence type="predicted"/>
<evidence type="ECO:0000313" key="2">
    <source>
        <dbReference type="EMBL" id="MBC8581647.1"/>
    </source>
</evidence>
<evidence type="ECO:0000313" key="3">
    <source>
        <dbReference type="Proteomes" id="UP000655830"/>
    </source>
</evidence>
<dbReference type="RefSeq" id="WP_249334673.1">
    <property type="nucleotide sequence ID" value="NZ_JACRSY010000068.1"/>
</dbReference>
<keyword evidence="1" id="KW-0175">Coiled coil</keyword>
<dbReference type="Gene3D" id="1.10.10.10">
    <property type="entry name" value="Winged helix-like DNA-binding domain superfamily/Winged helix DNA-binding domain"/>
    <property type="match status" value="1"/>
</dbReference>
<accession>A0A926IFG0</accession>
<feature type="coiled-coil region" evidence="1">
    <location>
        <begin position="5"/>
        <end position="39"/>
    </location>
</feature>
<sequence length="170" mass="19662">MKDYLQETKKCLEEYKANKDMLEANIKLLKKLKENRKNRIEGETGVTGINYDTIPSKNNKVTSKVEEIAIKNVQLELDLEEKIEALSYYVNRIDMGLEDIKPEWKEVLVLKFLEGYTWAYTERKVGLSESTCKRYAKEGIKALADKLAGQKSYIDLPLFRDIYLGQVVGE</sequence>
<keyword evidence="3" id="KW-1185">Reference proteome</keyword>
<dbReference type="Proteomes" id="UP000655830">
    <property type="component" value="Unassembled WGS sequence"/>
</dbReference>
<dbReference type="InterPro" id="IPR013324">
    <property type="entry name" value="RNA_pol_sigma_r3/r4-like"/>
</dbReference>